<dbReference type="AlphaFoldDB" id="A0A2Z7BSA8"/>
<name>A0A2Z7BSA8_9LAMI</name>
<organism evidence="1 2">
    <name type="scientific">Dorcoceras hygrometricum</name>
    <dbReference type="NCBI Taxonomy" id="472368"/>
    <lineage>
        <taxon>Eukaryota</taxon>
        <taxon>Viridiplantae</taxon>
        <taxon>Streptophyta</taxon>
        <taxon>Embryophyta</taxon>
        <taxon>Tracheophyta</taxon>
        <taxon>Spermatophyta</taxon>
        <taxon>Magnoliopsida</taxon>
        <taxon>eudicotyledons</taxon>
        <taxon>Gunneridae</taxon>
        <taxon>Pentapetalae</taxon>
        <taxon>asterids</taxon>
        <taxon>lamiids</taxon>
        <taxon>Lamiales</taxon>
        <taxon>Gesneriaceae</taxon>
        <taxon>Didymocarpoideae</taxon>
        <taxon>Trichosporeae</taxon>
        <taxon>Loxocarpinae</taxon>
        <taxon>Dorcoceras</taxon>
    </lineage>
</organism>
<keyword evidence="2" id="KW-1185">Reference proteome</keyword>
<evidence type="ECO:0000313" key="2">
    <source>
        <dbReference type="Proteomes" id="UP000250235"/>
    </source>
</evidence>
<dbReference type="EMBL" id="KV002812">
    <property type="protein sequence ID" value="KZV37481.1"/>
    <property type="molecule type" value="Genomic_DNA"/>
</dbReference>
<protein>
    <submittedName>
        <fullName evidence="1">Gibberellin 20 oxidase 1-D-like</fullName>
    </submittedName>
</protein>
<gene>
    <name evidence="1" type="ORF">F511_43813</name>
</gene>
<proteinExistence type="predicted"/>
<evidence type="ECO:0000313" key="1">
    <source>
        <dbReference type="EMBL" id="KZV37481.1"/>
    </source>
</evidence>
<accession>A0A2Z7BSA8</accession>
<dbReference type="Proteomes" id="UP000250235">
    <property type="component" value="Unassembled WGS sequence"/>
</dbReference>
<reference evidence="1 2" key="1">
    <citation type="journal article" date="2015" name="Proc. Natl. Acad. Sci. U.S.A.">
        <title>The resurrection genome of Boea hygrometrica: A blueprint for survival of dehydration.</title>
        <authorList>
            <person name="Xiao L."/>
            <person name="Yang G."/>
            <person name="Zhang L."/>
            <person name="Yang X."/>
            <person name="Zhao S."/>
            <person name="Ji Z."/>
            <person name="Zhou Q."/>
            <person name="Hu M."/>
            <person name="Wang Y."/>
            <person name="Chen M."/>
            <person name="Xu Y."/>
            <person name="Jin H."/>
            <person name="Xiao X."/>
            <person name="Hu G."/>
            <person name="Bao F."/>
            <person name="Hu Y."/>
            <person name="Wan P."/>
            <person name="Li L."/>
            <person name="Deng X."/>
            <person name="Kuang T."/>
            <person name="Xiang C."/>
            <person name="Zhu J.K."/>
            <person name="Oliver M.J."/>
            <person name="He Y."/>
        </authorList>
    </citation>
    <scope>NUCLEOTIDE SEQUENCE [LARGE SCALE GENOMIC DNA]</scope>
    <source>
        <strain evidence="2">cv. XS01</strain>
    </source>
</reference>
<sequence>MRMNARAGATVARWPRTMCGGGCSTMRCPCAALARRRSTLAALAALLLREVARWLRITAATLLRAMGAASRNRCAMWLAADARRWHDDAPLSMRCASHVDARWRAIAPRLVAAVRNFRDGAAAGRPPLRRCSGESPATS</sequence>